<dbReference type="EMBL" id="LGGP01000131">
    <property type="protein sequence ID" value="KUK80619.1"/>
    <property type="molecule type" value="Genomic_DNA"/>
</dbReference>
<gene>
    <name evidence="1" type="ORF">XD94_0866</name>
</gene>
<organism evidence="1 2">
    <name type="scientific">Mesotoga prima</name>
    <dbReference type="NCBI Taxonomy" id="1184387"/>
    <lineage>
        <taxon>Bacteria</taxon>
        <taxon>Thermotogati</taxon>
        <taxon>Thermotogota</taxon>
        <taxon>Thermotogae</taxon>
        <taxon>Kosmotogales</taxon>
        <taxon>Kosmotogaceae</taxon>
        <taxon>Mesotoga</taxon>
    </lineage>
</organism>
<reference evidence="2" key="1">
    <citation type="journal article" date="2015" name="MBio">
        <title>Genome-Resolved Metagenomic Analysis Reveals Roles for Candidate Phyla and Other Microbial Community Members in Biogeochemical Transformations in Oil Reservoirs.</title>
        <authorList>
            <person name="Hu P."/>
            <person name="Tom L."/>
            <person name="Singh A."/>
            <person name="Thomas B.C."/>
            <person name="Baker B.J."/>
            <person name="Piceno Y.M."/>
            <person name="Andersen G.L."/>
            <person name="Banfield J.F."/>
        </authorList>
    </citation>
    <scope>NUCLEOTIDE SEQUENCE [LARGE SCALE GENOMIC DNA]</scope>
</reference>
<proteinExistence type="predicted"/>
<dbReference type="PATRIC" id="fig|1184387.3.peg.1259"/>
<name>A0A117M2F2_9BACT</name>
<dbReference type="AlphaFoldDB" id="A0A117M2F2"/>
<dbReference type="Proteomes" id="UP000054092">
    <property type="component" value="Unassembled WGS sequence"/>
</dbReference>
<protein>
    <submittedName>
        <fullName evidence="1">Uncharacterized protein</fullName>
    </submittedName>
</protein>
<sequence length="157" mass="17608">MARCKYRPCEAELFTPLSGECPPQAGIKFKSKRAVHRSDTSCPTFVGQRESKRPGLGVAGSVGKSKRTWRTVDGQRCFEQRSADSPLLSVQRLFQRAAVLTELSVHIFASLVLQSVQQVFGTVFQRTRSRSVSYRDDSFSLLHVILARFRPGSRFLA</sequence>
<accession>A0A117M2F2</accession>
<evidence type="ECO:0000313" key="2">
    <source>
        <dbReference type="Proteomes" id="UP000054092"/>
    </source>
</evidence>
<comment type="caution">
    <text evidence="1">The sequence shown here is derived from an EMBL/GenBank/DDBJ whole genome shotgun (WGS) entry which is preliminary data.</text>
</comment>
<evidence type="ECO:0000313" key="1">
    <source>
        <dbReference type="EMBL" id="KUK80619.1"/>
    </source>
</evidence>